<keyword evidence="4" id="KW-0687">Ribonucleoprotein</keyword>
<protein>
    <submittedName>
        <fullName evidence="6">U6 snRNA-associated Sm-like protein LSm1</fullName>
    </submittedName>
</protein>
<dbReference type="RefSeq" id="XP_067545557.1">
    <property type="nucleotide sequence ID" value="XM_067687849.1"/>
</dbReference>
<keyword evidence="2" id="KW-0507">mRNA processing</keyword>
<evidence type="ECO:0000256" key="3">
    <source>
        <dbReference type="ARBA" id="ARBA00022884"/>
    </source>
</evidence>
<dbReference type="InterPro" id="IPR044642">
    <property type="entry name" value="PTHR15588"/>
</dbReference>
<dbReference type="GO" id="GO:0003729">
    <property type="term" value="F:mRNA binding"/>
    <property type="evidence" value="ECO:0007669"/>
    <property type="project" value="TreeGrafter"/>
</dbReference>
<evidence type="ECO:0000259" key="5">
    <source>
        <dbReference type="PROSITE" id="PS52002"/>
    </source>
</evidence>
<sequence length="111" mass="12896">MQEEECGTRMLEEYLDKEVFIWMRDNTHVHGILRSFDQYHNVLLENAKEVLVFKGEYSEVESEVSMIRGESIIFLGPVSECPQVPFRKAERSDLLARKQAAPSEDLDYIAL</sequence>
<dbReference type="InterPro" id="IPR010920">
    <property type="entry name" value="LSM_dom_sf"/>
</dbReference>
<dbReference type="SMART" id="SM00651">
    <property type="entry name" value="Sm"/>
    <property type="match status" value="1"/>
</dbReference>
<feature type="domain" description="Sm" evidence="5">
    <location>
        <begin position="6"/>
        <end position="81"/>
    </location>
</feature>
<dbReference type="PROSITE" id="PS52002">
    <property type="entry name" value="SM"/>
    <property type="match status" value="1"/>
</dbReference>
<dbReference type="GO" id="GO:0000932">
    <property type="term" value="C:P-body"/>
    <property type="evidence" value="ECO:0007669"/>
    <property type="project" value="TreeGrafter"/>
</dbReference>
<dbReference type="GeneID" id="93646781"/>
<keyword evidence="7" id="KW-1185">Reference proteome</keyword>
<dbReference type="InterPro" id="IPR001163">
    <property type="entry name" value="Sm_dom_euk/arc"/>
</dbReference>
<dbReference type="Gene3D" id="2.30.30.100">
    <property type="match status" value="1"/>
</dbReference>
<proteinExistence type="inferred from homology"/>
<gene>
    <name evidence="6" type="ORF">NEDG_00431</name>
</gene>
<dbReference type="VEuPathDB" id="MicrosporidiaDB:NEDG_00431"/>
<evidence type="ECO:0000256" key="4">
    <source>
        <dbReference type="ARBA" id="ARBA00023274"/>
    </source>
</evidence>
<dbReference type="PANTHER" id="PTHR15588">
    <property type="entry name" value="LSM1"/>
    <property type="match status" value="1"/>
</dbReference>
<name>A0A177EJT6_9MICR</name>
<organism evidence="6 7">
    <name type="scientific">Nematocida displodere</name>
    <dbReference type="NCBI Taxonomy" id="1805483"/>
    <lineage>
        <taxon>Eukaryota</taxon>
        <taxon>Fungi</taxon>
        <taxon>Fungi incertae sedis</taxon>
        <taxon>Microsporidia</taxon>
        <taxon>Nematocida</taxon>
    </lineage>
</organism>
<dbReference type="OrthoDB" id="10263346at2759"/>
<dbReference type="GO" id="GO:1990726">
    <property type="term" value="C:Lsm1-7-Pat1 complex"/>
    <property type="evidence" value="ECO:0007669"/>
    <property type="project" value="TreeGrafter"/>
</dbReference>
<dbReference type="GO" id="GO:0000290">
    <property type="term" value="P:deadenylation-dependent decapping of nuclear-transcribed mRNA"/>
    <property type="evidence" value="ECO:0007669"/>
    <property type="project" value="TreeGrafter"/>
</dbReference>
<evidence type="ECO:0000256" key="1">
    <source>
        <dbReference type="ARBA" id="ARBA00006850"/>
    </source>
</evidence>
<dbReference type="GO" id="GO:1990904">
    <property type="term" value="C:ribonucleoprotein complex"/>
    <property type="evidence" value="ECO:0007669"/>
    <property type="project" value="UniProtKB-KW"/>
</dbReference>
<dbReference type="SUPFAM" id="SSF50182">
    <property type="entry name" value="Sm-like ribonucleoproteins"/>
    <property type="match status" value="1"/>
</dbReference>
<dbReference type="Pfam" id="PF01423">
    <property type="entry name" value="LSM"/>
    <property type="match status" value="1"/>
</dbReference>
<comment type="similarity">
    <text evidence="1">Belongs to the snRNP Sm proteins family.</text>
</comment>
<accession>A0A177EJT6</accession>
<evidence type="ECO:0000313" key="7">
    <source>
        <dbReference type="Proteomes" id="UP000185944"/>
    </source>
</evidence>
<dbReference type="Proteomes" id="UP000185944">
    <property type="component" value="Unassembled WGS sequence"/>
</dbReference>
<dbReference type="EMBL" id="LTDL01000014">
    <property type="protein sequence ID" value="OAG31956.1"/>
    <property type="molecule type" value="Genomic_DNA"/>
</dbReference>
<dbReference type="GO" id="GO:0006397">
    <property type="term" value="P:mRNA processing"/>
    <property type="evidence" value="ECO:0007669"/>
    <property type="project" value="UniProtKB-KW"/>
</dbReference>
<dbReference type="AlphaFoldDB" id="A0A177EJT6"/>
<dbReference type="PANTHER" id="PTHR15588:SF8">
    <property type="entry name" value="U6 SNRNA-ASSOCIATED SM-LIKE PROTEIN LSM1"/>
    <property type="match status" value="1"/>
</dbReference>
<reference evidence="6 7" key="1">
    <citation type="submission" date="2016-02" db="EMBL/GenBank/DDBJ databases">
        <title>Discovery of a natural microsporidian pathogen with a broad tissue tropism in Caenorhabditis elegans.</title>
        <authorList>
            <person name="Luallen R.J."/>
            <person name="Reinke A.W."/>
            <person name="Tong L."/>
            <person name="Botts M.R."/>
            <person name="Felix M.-A."/>
            <person name="Troemel E.R."/>
        </authorList>
    </citation>
    <scope>NUCLEOTIDE SEQUENCE [LARGE SCALE GENOMIC DNA]</scope>
    <source>
        <strain evidence="6 7">JUm2807</strain>
    </source>
</reference>
<keyword evidence="3" id="KW-0694">RNA-binding</keyword>
<evidence type="ECO:0000256" key="2">
    <source>
        <dbReference type="ARBA" id="ARBA00022664"/>
    </source>
</evidence>
<dbReference type="STRING" id="1805483.A0A177EJT6"/>
<dbReference type="InterPro" id="IPR047575">
    <property type="entry name" value="Sm"/>
</dbReference>
<comment type="caution">
    <text evidence="6">The sequence shown here is derived from an EMBL/GenBank/DDBJ whole genome shotgun (WGS) entry which is preliminary data.</text>
</comment>
<evidence type="ECO:0000313" key="6">
    <source>
        <dbReference type="EMBL" id="OAG31956.1"/>
    </source>
</evidence>